<name>A0A7C9BJI0_9BACT</name>
<protein>
    <submittedName>
        <fullName evidence="1">Uncharacterized protein</fullName>
    </submittedName>
</protein>
<evidence type="ECO:0000313" key="1">
    <source>
        <dbReference type="EMBL" id="MPR36721.1"/>
    </source>
</evidence>
<organism evidence="1 2">
    <name type="scientific">Salmonirosea aquatica</name>
    <dbReference type="NCBI Taxonomy" id="2654236"/>
    <lineage>
        <taxon>Bacteria</taxon>
        <taxon>Pseudomonadati</taxon>
        <taxon>Bacteroidota</taxon>
        <taxon>Cytophagia</taxon>
        <taxon>Cytophagales</taxon>
        <taxon>Spirosomataceae</taxon>
        <taxon>Salmonirosea</taxon>
    </lineage>
</organism>
<accession>A0A7C9BJI0</accession>
<gene>
    <name evidence="1" type="ORF">GBK04_26160</name>
</gene>
<reference evidence="1 2" key="1">
    <citation type="submission" date="2019-10" db="EMBL/GenBank/DDBJ databases">
        <title>Draft Genome Sequence of Cytophagaceae sp. SJW1-29.</title>
        <authorList>
            <person name="Choi A."/>
        </authorList>
    </citation>
    <scope>NUCLEOTIDE SEQUENCE [LARGE SCALE GENOMIC DNA]</scope>
    <source>
        <strain evidence="1 2">SJW1-29</strain>
    </source>
</reference>
<keyword evidence="2" id="KW-1185">Reference proteome</keyword>
<dbReference type="Proteomes" id="UP000479293">
    <property type="component" value="Unassembled WGS sequence"/>
</dbReference>
<dbReference type="AlphaFoldDB" id="A0A7C9BJI0"/>
<comment type="caution">
    <text evidence="1">The sequence shown here is derived from an EMBL/GenBank/DDBJ whole genome shotgun (WGS) entry which is preliminary data.</text>
</comment>
<dbReference type="RefSeq" id="WP_152764881.1">
    <property type="nucleotide sequence ID" value="NZ_WHLY01000002.1"/>
</dbReference>
<evidence type="ECO:0000313" key="2">
    <source>
        <dbReference type="Proteomes" id="UP000479293"/>
    </source>
</evidence>
<proteinExistence type="predicted"/>
<sequence length="66" mass="7450">MAGNPNAFKIKIVKNINKFQSKFTYGTHIIAKSLWFDNLKGAVDNFYPFIAALQSEMGLNQIRVEG</sequence>
<dbReference type="EMBL" id="WHLY01000002">
    <property type="protein sequence ID" value="MPR36721.1"/>
    <property type="molecule type" value="Genomic_DNA"/>
</dbReference>